<dbReference type="OrthoDB" id="10684593at2759"/>
<proteinExistence type="predicted"/>
<dbReference type="AlphaFoldDB" id="D6RNG9"/>
<dbReference type="KEGG" id="cci:CC1G_14788"/>
<dbReference type="GeneID" id="9378595"/>
<gene>
    <name evidence="1" type="ORF">CC1G_14788</name>
</gene>
<dbReference type="EMBL" id="AACS02000007">
    <property type="protein sequence ID" value="EFI27316.1"/>
    <property type="molecule type" value="Genomic_DNA"/>
</dbReference>
<dbReference type="RefSeq" id="XP_002910810.1">
    <property type="nucleotide sequence ID" value="XM_002910764.1"/>
</dbReference>
<dbReference type="VEuPathDB" id="FungiDB:CC1G_14788"/>
<comment type="caution">
    <text evidence="1">The sequence shown here is derived from an EMBL/GenBank/DDBJ whole genome shotgun (WGS) entry which is preliminary data.</text>
</comment>
<keyword evidence="2" id="KW-1185">Reference proteome</keyword>
<dbReference type="HOGENOM" id="CLU_622588_0_0_1"/>
<sequence>MSTIHATHDGWSLPREIVFKIIDHIADERRRRPRGSAEQYTDFPCTLVLRNLALTCRSLSDYCHPIIFAEITVRDRERPGSDQFAFTTKRWAKLLDHSHGVARRVNSLVISIGSRDSIEPLQSWSSSRRKWNRLTRRYSLEAARKAFLKAVQQDYPCLEQLNIQVVAPWPALLAEVQEGIMKLLRTSTLSRLKLDLSDFPLERLRLCCNIQQLMLTTHLRHHPFPRPVPTGEESPGFRLELKGLYLFGGYVSGDALEGMISESSPLNLTECNHIRLPIDFMSSFSSIHAKFLEHAPRLTTLDLIFRKPKDQPRLPSLQVPLNLATLPALEVLSITVENPTEELHSVCHWLSCSAGTIPATSPSEPPKIKLCLRATGKDVGEDNTLEGQDALERFYRDVWSGLLGRAESDYPGFRALTIYGRGWVSTEEVIRLGRLPPG</sequence>
<evidence type="ECO:0000313" key="2">
    <source>
        <dbReference type="Proteomes" id="UP000001861"/>
    </source>
</evidence>
<name>D6RNG9_COPC7</name>
<reference evidence="1 2" key="1">
    <citation type="journal article" date="2010" name="Proc. Natl. Acad. Sci. U.S.A.">
        <title>Insights into evolution of multicellular fungi from the assembled chromosomes of the mushroom Coprinopsis cinerea (Coprinus cinereus).</title>
        <authorList>
            <person name="Stajich J.E."/>
            <person name="Wilke S.K."/>
            <person name="Ahren D."/>
            <person name="Au C.H."/>
            <person name="Birren B.W."/>
            <person name="Borodovsky M."/>
            <person name="Burns C."/>
            <person name="Canback B."/>
            <person name="Casselton L.A."/>
            <person name="Cheng C.K."/>
            <person name="Deng J."/>
            <person name="Dietrich F.S."/>
            <person name="Fargo D.C."/>
            <person name="Farman M.L."/>
            <person name="Gathman A.C."/>
            <person name="Goldberg J."/>
            <person name="Guigo R."/>
            <person name="Hoegger P.J."/>
            <person name="Hooker J.B."/>
            <person name="Huggins A."/>
            <person name="James T.Y."/>
            <person name="Kamada T."/>
            <person name="Kilaru S."/>
            <person name="Kodira C."/>
            <person name="Kues U."/>
            <person name="Kupfer D."/>
            <person name="Kwan H.S."/>
            <person name="Lomsadze A."/>
            <person name="Li W."/>
            <person name="Lilly W.W."/>
            <person name="Ma L.J."/>
            <person name="Mackey A.J."/>
            <person name="Manning G."/>
            <person name="Martin F."/>
            <person name="Muraguchi H."/>
            <person name="Natvig D.O."/>
            <person name="Palmerini H."/>
            <person name="Ramesh M.A."/>
            <person name="Rehmeyer C.J."/>
            <person name="Roe B.A."/>
            <person name="Shenoy N."/>
            <person name="Stanke M."/>
            <person name="Ter-Hovhannisyan V."/>
            <person name="Tunlid A."/>
            <person name="Velagapudi R."/>
            <person name="Vision T.J."/>
            <person name="Zeng Q."/>
            <person name="Zolan M.E."/>
            <person name="Pukkila P.J."/>
        </authorList>
    </citation>
    <scope>NUCLEOTIDE SEQUENCE [LARGE SCALE GENOMIC DNA]</scope>
    <source>
        <strain evidence="2">Okayama-7 / 130 / ATCC MYA-4618 / FGSC 9003</strain>
    </source>
</reference>
<evidence type="ECO:0000313" key="1">
    <source>
        <dbReference type="EMBL" id="EFI27316.1"/>
    </source>
</evidence>
<accession>D6RNG9</accession>
<protein>
    <submittedName>
        <fullName evidence="1">Uncharacterized protein</fullName>
    </submittedName>
</protein>
<dbReference type="Proteomes" id="UP000001861">
    <property type="component" value="Unassembled WGS sequence"/>
</dbReference>
<organism evidence="1 2">
    <name type="scientific">Coprinopsis cinerea (strain Okayama-7 / 130 / ATCC MYA-4618 / FGSC 9003)</name>
    <name type="common">Inky cap fungus</name>
    <name type="synonym">Hormographiella aspergillata</name>
    <dbReference type="NCBI Taxonomy" id="240176"/>
    <lineage>
        <taxon>Eukaryota</taxon>
        <taxon>Fungi</taxon>
        <taxon>Dikarya</taxon>
        <taxon>Basidiomycota</taxon>
        <taxon>Agaricomycotina</taxon>
        <taxon>Agaricomycetes</taxon>
        <taxon>Agaricomycetidae</taxon>
        <taxon>Agaricales</taxon>
        <taxon>Agaricineae</taxon>
        <taxon>Psathyrellaceae</taxon>
        <taxon>Coprinopsis</taxon>
    </lineage>
</organism>
<dbReference type="InParanoid" id="D6RNG9"/>